<dbReference type="AlphaFoldDB" id="A0AA39NH14"/>
<evidence type="ECO:0000259" key="2">
    <source>
        <dbReference type="Pfam" id="PF13649"/>
    </source>
</evidence>
<evidence type="ECO:0000313" key="4">
    <source>
        <dbReference type="Proteomes" id="UP001175211"/>
    </source>
</evidence>
<gene>
    <name evidence="3" type="ORF">EV420DRAFT_1514595</name>
</gene>
<feature type="region of interest" description="Disordered" evidence="1">
    <location>
        <begin position="378"/>
        <end position="469"/>
    </location>
</feature>
<dbReference type="RefSeq" id="XP_060336538.1">
    <property type="nucleotide sequence ID" value="XM_060471833.1"/>
</dbReference>
<organism evidence="3 4">
    <name type="scientific">Armillaria tabescens</name>
    <name type="common">Ringless honey mushroom</name>
    <name type="synonym">Agaricus tabescens</name>
    <dbReference type="NCBI Taxonomy" id="1929756"/>
    <lineage>
        <taxon>Eukaryota</taxon>
        <taxon>Fungi</taxon>
        <taxon>Dikarya</taxon>
        <taxon>Basidiomycota</taxon>
        <taxon>Agaricomycotina</taxon>
        <taxon>Agaricomycetes</taxon>
        <taxon>Agaricomycetidae</taxon>
        <taxon>Agaricales</taxon>
        <taxon>Marasmiineae</taxon>
        <taxon>Physalacriaceae</taxon>
        <taxon>Desarmillaria</taxon>
    </lineage>
</organism>
<keyword evidence="4" id="KW-1185">Reference proteome</keyword>
<dbReference type="GeneID" id="85355381"/>
<name>A0AA39NH14_ARMTA</name>
<dbReference type="Proteomes" id="UP001175211">
    <property type="component" value="Unassembled WGS sequence"/>
</dbReference>
<dbReference type="PANTHER" id="PTHR43591:SF24">
    <property type="entry name" value="2-METHOXY-6-POLYPRENYL-1,4-BENZOQUINOL METHYLASE, MITOCHONDRIAL"/>
    <property type="match status" value="1"/>
</dbReference>
<proteinExistence type="predicted"/>
<protein>
    <recommendedName>
        <fullName evidence="2">Methyltransferase domain-containing protein</fullName>
    </recommendedName>
</protein>
<feature type="region of interest" description="Disordered" evidence="1">
    <location>
        <begin position="569"/>
        <end position="604"/>
    </location>
</feature>
<feature type="compositionally biased region" description="Basic and acidic residues" evidence="1">
    <location>
        <begin position="89"/>
        <end position="99"/>
    </location>
</feature>
<reference evidence="3" key="1">
    <citation type="submission" date="2023-06" db="EMBL/GenBank/DDBJ databases">
        <authorList>
            <consortium name="Lawrence Berkeley National Laboratory"/>
            <person name="Ahrendt S."/>
            <person name="Sahu N."/>
            <person name="Indic B."/>
            <person name="Wong-Bajracharya J."/>
            <person name="Merenyi Z."/>
            <person name="Ke H.-M."/>
            <person name="Monk M."/>
            <person name="Kocsube S."/>
            <person name="Drula E."/>
            <person name="Lipzen A."/>
            <person name="Balint B."/>
            <person name="Henrissat B."/>
            <person name="Andreopoulos B."/>
            <person name="Martin F.M."/>
            <person name="Harder C.B."/>
            <person name="Rigling D."/>
            <person name="Ford K.L."/>
            <person name="Foster G.D."/>
            <person name="Pangilinan J."/>
            <person name="Papanicolaou A."/>
            <person name="Barry K."/>
            <person name="LaButti K."/>
            <person name="Viragh M."/>
            <person name="Koriabine M."/>
            <person name="Yan M."/>
            <person name="Riley R."/>
            <person name="Champramary S."/>
            <person name="Plett K.L."/>
            <person name="Tsai I.J."/>
            <person name="Slot J."/>
            <person name="Sipos G."/>
            <person name="Plett J."/>
            <person name="Nagy L.G."/>
            <person name="Grigoriev I.V."/>
        </authorList>
    </citation>
    <scope>NUCLEOTIDE SEQUENCE</scope>
    <source>
        <strain evidence="3">CCBAS 213</strain>
    </source>
</reference>
<feature type="compositionally biased region" description="Low complexity" evidence="1">
    <location>
        <begin position="380"/>
        <end position="393"/>
    </location>
</feature>
<feature type="region of interest" description="Disordered" evidence="1">
    <location>
        <begin position="145"/>
        <end position="202"/>
    </location>
</feature>
<dbReference type="Gene3D" id="3.40.50.150">
    <property type="entry name" value="Vaccinia Virus protein VP39"/>
    <property type="match status" value="1"/>
</dbReference>
<dbReference type="Pfam" id="PF13649">
    <property type="entry name" value="Methyltransf_25"/>
    <property type="match status" value="1"/>
</dbReference>
<feature type="region of interest" description="Disordered" evidence="1">
    <location>
        <begin position="1"/>
        <end position="24"/>
    </location>
</feature>
<evidence type="ECO:0000313" key="3">
    <source>
        <dbReference type="EMBL" id="KAK0465490.1"/>
    </source>
</evidence>
<dbReference type="InterPro" id="IPR029063">
    <property type="entry name" value="SAM-dependent_MTases_sf"/>
</dbReference>
<feature type="compositionally biased region" description="Acidic residues" evidence="1">
    <location>
        <begin position="396"/>
        <end position="408"/>
    </location>
</feature>
<evidence type="ECO:0000256" key="1">
    <source>
        <dbReference type="SAM" id="MobiDB-lite"/>
    </source>
</evidence>
<dbReference type="SUPFAM" id="SSF53335">
    <property type="entry name" value="S-adenosyl-L-methionine-dependent methyltransferases"/>
    <property type="match status" value="1"/>
</dbReference>
<feature type="region of interest" description="Disordered" evidence="1">
    <location>
        <begin position="729"/>
        <end position="756"/>
    </location>
</feature>
<feature type="compositionally biased region" description="Low complexity" evidence="1">
    <location>
        <begin position="417"/>
        <end position="427"/>
    </location>
</feature>
<feature type="compositionally biased region" description="Low complexity" evidence="1">
    <location>
        <begin position="150"/>
        <end position="164"/>
    </location>
</feature>
<dbReference type="EMBL" id="JAUEPS010000005">
    <property type="protein sequence ID" value="KAK0465490.1"/>
    <property type="molecule type" value="Genomic_DNA"/>
</dbReference>
<feature type="region of interest" description="Disordered" evidence="1">
    <location>
        <begin position="89"/>
        <end position="128"/>
    </location>
</feature>
<feature type="region of interest" description="Disordered" evidence="1">
    <location>
        <begin position="623"/>
        <end position="649"/>
    </location>
</feature>
<comment type="caution">
    <text evidence="3">The sequence shown here is derived from an EMBL/GenBank/DDBJ whole genome shotgun (WGS) entry which is preliminary data.</text>
</comment>
<dbReference type="CDD" id="cd02440">
    <property type="entry name" value="AdoMet_MTases"/>
    <property type="match status" value="1"/>
</dbReference>
<feature type="compositionally biased region" description="Polar residues" evidence="1">
    <location>
        <begin position="633"/>
        <end position="645"/>
    </location>
</feature>
<dbReference type="PANTHER" id="PTHR43591">
    <property type="entry name" value="METHYLTRANSFERASE"/>
    <property type="match status" value="1"/>
</dbReference>
<feature type="compositionally biased region" description="Low complexity" evidence="1">
    <location>
        <begin position="7"/>
        <end position="24"/>
    </location>
</feature>
<sequence length="789" mass="87446">MGSTTAPRPSSYFLPSPPSSASVPEPAFIVARPRTTATSRTSVTSHYRPFSTYYHPGTEEPHYPLKRRRSSVFVSSATGLSSFGNMVFKHKDKDLDHPPHPSSPATRPRKDSDLTSSTRFKIPKTLRKKRSIAASLASDVTIMPHTPTVSLSTDGSLSSSPASPTEEKSPRTGSFPADTADPENDDDDDGEDSAKPPKYRKKDTWSRNDYGLKLHPYPKEAPYMRAYDSIYIDIDRWNNELLQRLLPKNSPSFRNYGNTPPRSVIDLGCGPGFWILDAAAAWKNTSFVGFDLVDVLQPGFQQTENVRFVRGNFVAYPLPFPTDSFDMVRMANLSLCIPYEKWNFVLSEAYRVLAEGGRLELIDDQIFFPYAESPSQFPASISQHSSKKPQQSSFIDLDDDDEDDEESGESGSEEHSSSSLNSDLGSDPAETLVGDDDSMSSSSSLKEHSSSRHVSVDLSPRDCPPSEESCTLQVTLAPPKPWNTLAAESRELETVFETMLANQYGIHPRPSEFILHLMKDIFGAKLAGKMKSMHLKVAPTELSAEKKKFNLITGDIFKKLSLNIEWKDREKKKNRPRRNTSDNDSGSESRTSSDTCASSSDSGQETISAKAASTLGISMSEVSAASKEASARRPTSSPETPNLDRSGQPEGLLLWPRTFLPFSSSDSEMHCCINVHTLLGCKAALGAWVKGFVDESGKRVISRSEFEDSIWSYECFRRHRFNWPTGLPSSKCPSTDSIELPLKPTASSDQDATDKTLEYPYSQNELTHVRTIRVFEGIKPKSSRPSSLQ</sequence>
<feature type="compositionally biased region" description="Acidic residues" evidence="1">
    <location>
        <begin position="180"/>
        <end position="191"/>
    </location>
</feature>
<feature type="compositionally biased region" description="Low complexity" evidence="1">
    <location>
        <begin position="588"/>
        <end position="602"/>
    </location>
</feature>
<accession>A0AA39NH14</accession>
<feature type="domain" description="Methyltransferase" evidence="2">
    <location>
        <begin position="264"/>
        <end position="357"/>
    </location>
</feature>
<dbReference type="InterPro" id="IPR041698">
    <property type="entry name" value="Methyltransf_25"/>
</dbReference>
<dbReference type="GO" id="GO:0008168">
    <property type="term" value="F:methyltransferase activity"/>
    <property type="evidence" value="ECO:0007669"/>
    <property type="project" value="TreeGrafter"/>
</dbReference>